<dbReference type="InterPro" id="IPR016167">
    <property type="entry name" value="FAD-bd_PCMH_sub1"/>
</dbReference>
<evidence type="ECO:0000313" key="5">
    <source>
        <dbReference type="Proteomes" id="UP000630097"/>
    </source>
</evidence>
<sequence length="117" mass="11985">MTSTDLSLPPILPEDAAALVAAVAGSVLLPGDAGYDDERAVFNLNHDLVPAVIVVAESAADVQAAVAFAAGQHRPVLVKATGHQVVGPAYGAVVIATHRMNDVANMFRINHNVVPAA</sequence>
<evidence type="ECO:0000256" key="1">
    <source>
        <dbReference type="ARBA" id="ARBA00005466"/>
    </source>
</evidence>
<gene>
    <name evidence="4" type="ORF">Pka01_80820</name>
</gene>
<evidence type="ECO:0000313" key="4">
    <source>
        <dbReference type="EMBL" id="GIG84955.1"/>
    </source>
</evidence>
<evidence type="ECO:0000256" key="2">
    <source>
        <dbReference type="ARBA" id="ARBA00023002"/>
    </source>
</evidence>
<dbReference type="GO" id="GO:0016491">
    <property type="term" value="F:oxidoreductase activity"/>
    <property type="evidence" value="ECO:0007669"/>
    <property type="project" value="UniProtKB-KW"/>
</dbReference>
<name>A0A8J3VBM7_9ACTN</name>
<keyword evidence="2" id="KW-0560">Oxidoreductase</keyword>
<dbReference type="Pfam" id="PF01565">
    <property type="entry name" value="FAD_binding_4"/>
    <property type="match status" value="1"/>
</dbReference>
<evidence type="ECO:0000259" key="3">
    <source>
        <dbReference type="Pfam" id="PF01565"/>
    </source>
</evidence>
<dbReference type="Proteomes" id="UP000630097">
    <property type="component" value="Unassembled WGS sequence"/>
</dbReference>
<proteinExistence type="inferred from homology"/>
<dbReference type="GO" id="GO:0050660">
    <property type="term" value="F:flavin adenine dinucleotide binding"/>
    <property type="evidence" value="ECO:0007669"/>
    <property type="project" value="InterPro"/>
</dbReference>
<dbReference type="InterPro" id="IPR036318">
    <property type="entry name" value="FAD-bd_PCMH-like_sf"/>
</dbReference>
<keyword evidence="5" id="KW-1185">Reference proteome</keyword>
<protein>
    <recommendedName>
        <fullName evidence="3">FAD linked oxidase N-terminal domain-containing protein</fullName>
    </recommendedName>
</protein>
<organism evidence="4 5">
    <name type="scientific">Planotetraspora kaengkrachanensis</name>
    <dbReference type="NCBI Taxonomy" id="575193"/>
    <lineage>
        <taxon>Bacteria</taxon>
        <taxon>Bacillati</taxon>
        <taxon>Actinomycetota</taxon>
        <taxon>Actinomycetes</taxon>
        <taxon>Streptosporangiales</taxon>
        <taxon>Streptosporangiaceae</taxon>
        <taxon>Planotetraspora</taxon>
    </lineage>
</organism>
<dbReference type="InterPro" id="IPR006093">
    <property type="entry name" value="Oxy_OxRdtase_FAD_BS"/>
</dbReference>
<feature type="domain" description="FAD linked oxidase N-terminal" evidence="3">
    <location>
        <begin position="50"/>
        <end position="105"/>
    </location>
</feature>
<comment type="similarity">
    <text evidence="1">Belongs to the oxygen-dependent FAD-linked oxidoreductase family.</text>
</comment>
<dbReference type="SUPFAM" id="SSF56176">
    <property type="entry name" value="FAD-binding/transporter-associated domain-like"/>
    <property type="match status" value="1"/>
</dbReference>
<dbReference type="InterPro" id="IPR006094">
    <property type="entry name" value="Oxid_FAD_bind_N"/>
</dbReference>
<dbReference type="PROSITE" id="PS00862">
    <property type="entry name" value="OX2_COVAL_FAD"/>
    <property type="match status" value="1"/>
</dbReference>
<accession>A0A8J3VBM7</accession>
<reference evidence="4 5" key="1">
    <citation type="submission" date="2021-01" db="EMBL/GenBank/DDBJ databases">
        <title>Whole genome shotgun sequence of Planotetraspora kaengkrachanensis NBRC 104272.</title>
        <authorList>
            <person name="Komaki H."/>
            <person name="Tamura T."/>
        </authorList>
    </citation>
    <scope>NUCLEOTIDE SEQUENCE [LARGE SCALE GENOMIC DNA]</scope>
    <source>
        <strain evidence="4 5">NBRC 104272</strain>
    </source>
</reference>
<comment type="caution">
    <text evidence="4">The sequence shown here is derived from an EMBL/GenBank/DDBJ whole genome shotgun (WGS) entry which is preliminary data.</text>
</comment>
<dbReference type="Gene3D" id="3.30.43.10">
    <property type="entry name" value="Uridine Diphospho-n-acetylenolpyruvylglucosamine Reductase, domain 2"/>
    <property type="match status" value="1"/>
</dbReference>
<dbReference type="EMBL" id="BONV01000064">
    <property type="protein sequence ID" value="GIG84955.1"/>
    <property type="molecule type" value="Genomic_DNA"/>
</dbReference>
<dbReference type="AlphaFoldDB" id="A0A8J3VBM7"/>